<proteinExistence type="predicted"/>
<dbReference type="SMR" id="A0A015KNH4"/>
<organism evidence="1 2">
    <name type="scientific">Rhizophagus irregularis (strain DAOM 197198w)</name>
    <name type="common">Glomus intraradices</name>
    <dbReference type="NCBI Taxonomy" id="1432141"/>
    <lineage>
        <taxon>Eukaryota</taxon>
        <taxon>Fungi</taxon>
        <taxon>Fungi incertae sedis</taxon>
        <taxon>Mucoromycota</taxon>
        <taxon>Glomeromycotina</taxon>
        <taxon>Glomeromycetes</taxon>
        <taxon>Glomerales</taxon>
        <taxon>Glomeraceae</taxon>
        <taxon>Rhizophagus</taxon>
    </lineage>
</organism>
<gene>
    <name evidence="1" type="ORF">RirG_172060</name>
</gene>
<dbReference type="Proteomes" id="UP000022910">
    <property type="component" value="Unassembled WGS sequence"/>
</dbReference>
<protein>
    <submittedName>
        <fullName evidence="1">Uncharacterized protein</fullName>
    </submittedName>
</protein>
<dbReference type="AlphaFoldDB" id="A0A015KNH4"/>
<evidence type="ECO:0000313" key="1">
    <source>
        <dbReference type="EMBL" id="EXX61341.1"/>
    </source>
</evidence>
<sequence>MEDIKVGTDNVDNIICLSFYSVSNRIAKELSLKEKANHEKKLKEKLFDWYKLIIHEYNM</sequence>
<comment type="caution">
    <text evidence="1">The sequence shown here is derived from an EMBL/GenBank/DDBJ whole genome shotgun (WGS) entry which is preliminary data.</text>
</comment>
<accession>A0A015KNH4</accession>
<dbReference type="EMBL" id="JEMT01025686">
    <property type="protein sequence ID" value="EXX61341.1"/>
    <property type="molecule type" value="Genomic_DNA"/>
</dbReference>
<dbReference type="HOGENOM" id="CLU_198506_0_0_1"/>
<keyword evidence="2" id="KW-1185">Reference proteome</keyword>
<evidence type="ECO:0000313" key="2">
    <source>
        <dbReference type="Proteomes" id="UP000022910"/>
    </source>
</evidence>
<name>A0A015KNH4_RHIIW</name>
<reference evidence="1 2" key="1">
    <citation type="submission" date="2014-02" db="EMBL/GenBank/DDBJ databases">
        <title>Single nucleus genome sequencing reveals high similarity among nuclei of an endomycorrhizal fungus.</title>
        <authorList>
            <person name="Lin K."/>
            <person name="Geurts R."/>
            <person name="Zhang Z."/>
            <person name="Limpens E."/>
            <person name="Saunders D.G."/>
            <person name="Mu D."/>
            <person name="Pang E."/>
            <person name="Cao H."/>
            <person name="Cha H."/>
            <person name="Lin T."/>
            <person name="Zhou Q."/>
            <person name="Shang Y."/>
            <person name="Li Y."/>
            <person name="Ivanov S."/>
            <person name="Sharma T."/>
            <person name="Velzen R.V."/>
            <person name="Ruijter N.D."/>
            <person name="Aanen D.K."/>
            <person name="Win J."/>
            <person name="Kamoun S."/>
            <person name="Bisseling T."/>
            <person name="Huang S."/>
        </authorList>
    </citation>
    <scope>NUCLEOTIDE SEQUENCE [LARGE SCALE GENOMIC DNA]</scope>
    <source>
        <strain evidence="2">DAOM197198w</strain>
    </source>
</reference>